<dbReference type="Proteomes" id="UP000249688">
    <property type="component" value="Unassembled WGS sequence"/>
</dbReference>
<evidence type="ECO:0000313" key="2">
    <source>
        <dbReference type="Proteomes" id="UP000249688"/>
    </source>
</evidence>
<dbReference type="RefSeq" id="WP_111398577.1">
    <property type="nucleotide sequence ID" value="NZ_QKYU01000013.1"/>
</dbReference>
<comment type="caution">
    <text evidence="1">The sequence shown here is derived from an EMBL/GenBank/DDBJ whole genome shotgun (WGS) entry which is preliminary data.</text>
</comment>
<keyword evidence="2" id="KW-1185">Reference proteome</keyword>
<accession>A0A2W7J1K3</accession>
<gene>
    <name evidence="1" type="ORF">C8P66_11320</name>
</gene>
<name>A0A2W7J1K3_9PROT</name>
<dbReference type="EMBL" id="QKYU01000013">
    <property type="protein sequence ID" value="PZW44853.1"/>
    <property type="molecule type" value="Genomic_DNA"/>
</dbReference>
<sequence length="100" mass="9776">MNDDLPALPPPGGALVLPSTVYTAMGGAHAHTGVSVARDGRLAICTAGAGLAVRLDAAEMVSLGLLFIQIGHTLEAEAVAAALDAGSAIDRIFAGAAGNA</sequence>
<proteinExistence type="predicted"/>
<protein>
    <submittedName>
        <fullName evidence="1">Uncharacterized protein</fullName>
    </submittedName>
</protein>
<evidence type="ECO:0000313" key="1">
    <source>
        <dbReference type="EMBL" id="PZW44853.1"/>
    </source>
</evidence>
<organism evidence="1 2">
    <name type="scientific">Humitalea rosea</name>
    <dbReference type="NCBI Taxonomy" id="990373"/>
    <lineage>
        <taxon>Bacteria</taxon>
        <taxon>Pseudomonadati</taxon>
        <taxon>Pseudomonadota</taxon>
        <taxon>Alphaproteobacteria</taxon>
        <taxon>Acetobacterales</taxon>
        <taxon>Roseomonadaceae</taxon>
        <taxon>Humitalea</taxon>
    </lineage>
</organism>
<dbReference type="AlphaFoldDB" id="A0A2W7J1K3"/>
<reference evidence="1 2" key="1">
    <citation type="submission" date="2018-06" db="EMBL/GenBank/DDBJ databases">
        <title>Genomic Encyclopedia of Archaeal and Bacterial Type Strains, Phase II (KMG-II): from individual species to whole genera.</title>
        <authorList>
            <person name="Goeker M."/>
        </authorList>
    </citation>
    <scope>NUCLEOTIDE SEQUENCE [LARGE SCALE GENOMIC DNA]</scope>
    <source>
        <strain evidence="1 2">DSM 24525</strain>
    </source>
</reference>